<evidence type="ECO:0000256" key="1">
    <source>
        <dbReference type="SAM" id="MobiDB-lite"/>
    </source>
</evidence>
<dbReference type="AlphaFoldDB" id="A0A2R4XNX7"/>
<dbReference type="EMBL" id="CP028901">
    <property type="protein sequence ID" value="AWB35468.1"/>
    <property type="molecule type" value="Genomic_DNA"/>
</dbReference>
<dbReference type="Proteomes" id="UP000244571">
    <property type="component" value="Chromosome"/>
</dbReference>
<dbReference type="KEGG" id="boz:DBV39_18905"/>
<evidence type="ECO:0000313" key="2">
    <source>
        <dbReference type="EMBL" id="AWB35468.1"/>
    </source>
</evidence>
<evidence type="ECO:0000313" key="3">
    <source>
        <dbReference type="Proteomes" id="UP000244571"/>
    </source>
</evidence>
<organism evidence="2 3">
    <name type="scientific">Orrella marina</name>
    <dbReference type="NCBI Taxonomy" id="2163011"/>
    <lineage>
        <taxon>Bacteria</taxon>
        <taxon>Pseudomonadati</taxon>
        <taxon>Pseudomonadota</taxon>
        <taxon>Betaproteobacteria</taxon>
        <taxon>Burkholderiales</taxon>
        <taxon>Alcaligenaceae</taxon>
        <taxon>Orrella</taxon>
    </lineage>
</organism>
<sequence>MLWLVDRSRGRWIVRTGGRTRVDLSGVTSLTGCDSLPDLQSSHTGGQSQAVATSSGSDVS</sequence>
<protein>
    <submittedName>
        <fullName evidence="2">Uncharacterized protein</fullName>
    </submittedName>
</protein>
<proteinExistence type="predicted"/>
<accession>A0A2R4XNX7</accession>
<feature type="region of interest" description="Disordered" evidence="1">
    <location>
        <begin position="36"/>
        <end position="60"/>
    </location>
</feature>
<keyword evidence="3" id="KW-1185">Reference proteome</keyword>
<gene>
    <name evidence="2" type="ORF">DBV39_18905</name>
</gene>
<name>A0A2R4XNX7_9BURK</name>
<reference evidence="2 3" key="1">
    <citation type="submission" date="2018-04" db="EMBL/GenBank/DDBJ databases">
        <title>Bordetella sp. HZ20 isolated from seawater.</title>
        <authorList>
            <person name="Sun C."/>
        </authorList>
    </citation>
    <scope>NUCLEOTIDE SEQUENCE [LARGE SCALE GENOMIC DNA]</scope>
    <source>
        <strain evidence="2 3">HZ20</strain>
    </source>
</reference>